<name>A0AAW6YH32_9STRE</name>
<dbReference type="PANTHER" id="PTHR36178:SF1">
    <property type="entry name" value="SODIUM_GLUTAMATE SYMPORTER"/>
    <property type="match status" value="1"/>
</dbReference>
<dbReference type="PANTHER" id="PTHR36178">
    <property type="entry name" value="SLR0625 PROTEIN"/>
    <property type="match status" value="1"/>
</dbReference>
<evidence type="ECO:0000256" key="1">
    <source>
        <dbReference type="SAM" id="Phobius"/>
    </source>
</evidence>
<keyword evidence="1" id="KW-1133">Transmembrane helix</keyword>
<feature type="transmembrane region" description="Helical" evidence="1">
    <location>
        <begin position="33"/>
        <end position="54"/>
    </location>
</feature>
<dbReference type="GO" id="GO:0016020">
    <property type="term" value="C:membrane"/>
    <property type="evidence" value="ECO:0007669"/>
    <property type="project" value="InterPro"/>
</dbReference>
<evidence type="ECO:0000313" key="3">
    <source>
        <dbReference type="Proteomes" id="UP001237917"/>
    </source>
</evidence>
<protein>
    <submittedName>
        <fullName evidence="2">Uncharacterized protein</fullName>
    </submittedName>
</protein>
<comment type="caution">
    <text evidence="2">The sequence shown here is derived from an EMBL/GenBank/DDBJ whole genome shotgun (WGS) entry which is preliminary data.</text>
</comment>
<dbReference type="RefSeq" id="WP_142374357.1">
    <property type="nucleotide sequence ID" value="NZ_CP116957.1"/>
</dbReference>
<dbReference type="GO" id="GO:0015501">
    <property type="term" value="F:glutamate:sodium symporter activity"/>
    <property type="evidence" value="ECO:0007669"/>
    <property type="project" value="InterPro"/>
</dbReference>
<feature type="transmembrane region" description="Helical" evidence="1">
    <location>
        <begin position="92"/>
        <end position="113"/>
    </location>
</feature>
<dbReference type="InterPro" id="IPR004445">
    <property type="entry name" value="GltS"/>
</dbReference>
<accession>A0AAW6YH32</accession>
<reference evidence="2" key="1">
    <citation type="submission" date="2023-05" db="EMBL/GenBank/DDBJ databases">
        <title>Cataloging the Phylogenetic Diversity of Human Bladder Bacteria.</title>
        <authorList>
            <person name="Du J."/>
        </authorList>
    </citation>
    <scope>NUCLEOTIDE SEQUENCE</scope>
    <source>
        <strain evidence="2">UMB0765</strain>
    </source>
</reference>
<proteinExistence type="predicted"/>
<organism evidence="2 3">
    <name type="scientific">Streptococcus pasteurianus</name>
    <dbReference type="NCBI Taxonomy" id="197614"/>
    <lineage>
        <taxon>Bacteria</taxon>
        <taxon>Bacillati</taxon>
        <taxon>Bacillota</taxon>
        <taxon>Bacilli</taxon>
        <taxon>Lactobacillales</taxon>
        <taxon>Streptococcaceae</taxon>
        <taxon>Streptococcus</taxon>
    </lineage>
</organism>
<sequence>MMYLTMLAGVLVQKVMDHTPFKDSVDKHVETRIVSMVTGELVGFGMASILIIVVKAYMESLILLSFLGVVWPITMVFFVGRNLFHDSWFERSIFIFGWCTGVVAIGVTLLRICDLSKW</sequence>
<dbReference type="Proteomes" id="UP001237917">
    <property type="component" value="Unassembled WGS sequence"/>
</dbReference>
<dbReference type="GO" id="GO:0015813">
    <property type="term" value="P:L-glutamate transmembrane transport"/>
    <property type="evidence" value="ECO:0007669"/>
    <property type="project" value="InterPro"/>
</dbReference>
<keyword evidence="1" id="KW-0472">Membrane</keyword>
<feature type="transmembrane region" description="Helical" evidence="1">
    <location>
        <begin position="61"/>
        <end position="80"/>
    </location>
</feature>
<dbReference type="AlphaFoldDB" id="A0AAW6YH32"/>
<evidence type="ECO:0000313" key="2">
    <source>
        <dbReference type="EMBL" id="MDK7292664.1"/>
    </source>
</evidence>
<gene>
    <name evidence="2" type="ORF">QP487_04155</name>
</gene>
<dbReference type="EMBL" id="JASOPU010000003">
    <property type="protein sequence ID" value="MDK7292664.1"/>
    <property type="molecule type" value="Genomic_DNA"/>
</dbReference>
<keyword evidence="1" id="KW-0812">Transmembrane</keyword>